<protein>
    <recommendedName>
        <fullName evidence="7">Filament-like plant protein 4</fullName>
    </recommendedName>
</protein>
<dbReference type="Proteomes" id="UP000655225">
    <property type="component" value="Unassembled WGS sequence"/>
</dbReference>
<accession>A0A834ZIU3</accession>
<organism evidence="5 6">
    <name type="scientific">Tetracentron sinense</name>
    <name type="common">Spur-leaf</name>
    <dbReference type="NCBI Taxonomy" id="13715"/>
    <lineage>
        <taxon>Eukaryota</taxon>
        <taxon>Viridiplantae</taxon>
        <taxon>Streptophyta</taxon>
        <taxon>Embryophyta</taxon>
        <taxon>Tracheophyta</taxon>
        <taxon>Spermatophyta</taxon>
        <taxon>Magnoliopsida</taxon>
        <taxon>Trochodendrales</taxon>
        <taxon>Trochodendraceae</taxon>
        <taxon>Tetracentron</taxon>
    </lineage>
</organism>
<feature type="region of interest" description="Disordered" evidence="4">
    <location>
        <begin position="320"/>
        <end position="342"/>
    </location>
</feature>
<comment type="similarity">
    <text evidence="1">Belongs to the FPP family.</text>
</comment>
<dbReference type="PANTHER" id="PTHR31580:SF4">
    <property type="entry name" value="FILAMENT-LIKE PLANT PROTEIN 6"/>
    <property type="match status" value="1"/>
</dbReference>
<reference evidence="5 6" key="1">
    <citation type="submission" date="2020-04" db="EMBL/GenBank/DDBJ databases">
        <title>Plant Genome Project.</title>
        <authorList>
            <person name="Zhang R.-G."/>
        </authorList>
    </citation>
    <scope>NUCLEOTIDE SEQUENCE [LARGE SCALE GENOMIC DNA]</scope>
    <source>
        <strain evidence="5">YNK0</strain>
        <tissue evidence="5">Leaf</tissue>
    </source>
</reference>
<dbReference type="EMBL" id="JABCRI010000005">
    <property type="protein sequence ID" value="KAF8406530.1"/>
    <property type="molecule type" value="Genomic_DNA"/>
</dbReference>
<evidence type="ECO:0000256" key="3">
    <source>
        <dbReference type="SAM" id="Coils"/>
    </source>
</evidence>
<feature type="region of interest" description="Disordered" evidence="4">
    <location>
        <begin position="424"/>
        <end position="450"/>
    </location>
</feature>
<evidence type="ECO:0000256" key="4">
    <source>
        <dbReference type="SAM" id="MobiDB-lite"/>
    </source>
</evidence>
<keyword evidence="6" id="KW-1185">Reference proteome</keyword>
<gene>
    <name evidence="5" type="ORF">HHK36_008618</name>
</gene>
<dbReference type="InterPro" id="IPR008587">
    <property type="entry name" value="FPP_plant"/>
</dbReference>
<feature type="region of interest" description="Disordered" evidence="4">
    <location>
        <begin position="1062"/>
        <end position="1108"/>
    </location>
</feature>
<comment type="caution">
    <text evidence="5">The sequence shown here is derived from an EMBL/GenBank/DDBJ whole genome shotgun (WGS) entry which is preliminary data.</text>
</comment>
<feature type="coiled-coil region" evidence="3">
    <location>
        <begin position="60"/>
        <end position="87"/>
    </location>
</feature>
<feature type="region of interest" description="Disordered" evidence="4">
    <location>
        <begin position="520"/>
        <end position="540"/>
    </location>
</feature>
<name>A0A834ZIU3_TETSI</name>
<dbReference type="PANTHER" id="PTHR31580">
    <property type="entry name" value="FILAMENT-LIKE PLANT PROTEIN 4"/>
    <property type="match status" value="1"/>
</dbReference>
<feature type="compositionally biased region" description="Polar residues" evidence="4">
    <location>
        <begin position="424"/>
        <end position="441"/>
    </location>
</feature>
<dbReference type="OMA" id="GSKHAMD"/>
<sequence>MDRRGWPWKKKSSDKTITEKTLAVLDSVGGSLASAGSQGDQDNYKKVNYVQISEESYAHLTGLENQVKTLEDQVKDINEKLSSAHSEMTTKDNMVKQHAKVAEEAVSGWEKAEAEALALKHQLESIILLKLTAEDRVSHLDGALKECMRQIRNLKEEHEQKLHEVVLSKTKQWDKNKLELESKIVDLDQQLLRLSAENAALSRSLQERSNMLMKISEEKSQAEAEIEFLKSNIQSYEREISSFKYELHIVSKELEIRNEEKNMSIRSAEVANKQHLEGIKKVAKLEAECQRLRGLVRKKLPGPAALAQMKLEVDNLGRDYGEPRLRRSPVKSPRPHMAPLPELSLDNVQQSHKETEFLTARLLTMEEETKMLKEALAKRNSELQALRNMHAKTASNLQSLEAQMEVPYQQRISLASNVGIPTEGFSSQAASKPPSLTSMSEDGNDEEGSFAESWTTSMICDLSHSKKGKSVDKSNNADDTNHLELMDDFLEMERLACLSTDSNGTISISDSLNNKRTEVAEGGDLQSKQQPSANQVSSNAELSAVDLESDTYQMPLSKLQSRISMIFDSQADTDIEKILEDIKCIVKDVHDTLPQHSVSYTFEEFHSIDATCNRQACPQDIRETTEGPISLIQDSKPGTDTEHVTDQELVAAISQIHDFVLSLGKEAMTAQETSPDGHWLCQKIEELSSSVNKVLYSKMSLADFVLDLSHILAKASELNVNVLGYKGKEGETSSSDCVDKVTLLENKVDDPSRHIFPSGCGHISHSTSNPEVPREGNLSPGFELKTISCKCSSEELEQLKSEKDSMAMDLARCIENLQNTKSQLQDTEQLLAELKSQLASSQKSNSLAETQLKCMAESYKSLEMRAHELETEVNLMRAKTETLDTELHEEKRSHQDALARCKDLQEQMQRNERCSMCSLSSVADVDIKTKQAIFLQKDDQNNCELKLFLSSQEREIAAAAEKLAECQETIFLLGRQLKTLRPPTELTGSPYSERHQMVECFMGEEPSPRAFNLQDIRGSQDFEQAEMDNAASAIVLRVGGESSSNMYNFSMSPSDTEANLLLKSPISSKRPKHRPTKSNSSNSSSAPTPEKRSRSFSRFFSSKGKNSH</sequence>
<dbReference type="Pfam" id="PF05911">
    <property type="entry name" value="FPP"/>
    <property type="match status" value="1"/>
</dbReference>
<keyword evidence="2 3" id="KW-0175">Coiled coil</keyword>
<feature type="coiled-coil region" evidence="3">
    <location>
        <begin position="137"/>
        <end position="246"/>
    </location>
</feature>
<feature type="compositionally biased region" description="Polar residues" evidence="4">
    <location>
        <begin position="526"/>
        <end position="540"/>
    </location>
</feature>
<feature type="coiled-coil region" evidence="3">
    <location>
        <begin position="796"/>
        <end position="907"/>
    </location>
</feature>
<evidence type="ECO:0000313" key="6">
    <source>
        <dbReference type="Proteomes" id="UP000655225"/>
    </source>
</evidence>
<evidence type="ECO:0008006" key="7">
    <source>
        <dbReference type="Google" id="ProtNLM"/>
    </source>
</evidence>
<dbReference type="OrthoDB" id="1926355at2759"/>
<evidence type="ECO:0000313" key="5">
    <source>
        <dbReference type="EMBL" id="KAF8406530.1"/>
    </source>
</evidence>
<proteinExistence type="inferred from homology"/>
<evidence type="ECO:0000256" key="1">
    <source>
        <dbReference type="ARBA" id="ARBA00005921"/>
    </source>
</evidence>
<evidence type="ECO:0000256" key="2">
    <source>
        <dbReference type="ARBA" id="ARBA00023054"/>
    </source>
</evidence>
<dbReference type="AlphaFoldDB" id="A0A834ZIU3"/>